<keyword evidence="2" id="KW-1185">Reference proteome</keyword>
<gene>
    <name evidence="1" type="ORF">YP76_19510</name>
</gene>
<evidence type="ECO:0000313" key="2">
    <source>
        <dbReference type="Proteomes" id="UP000033874"/>
    </source>
</evidence>
<reference evidence="1 2" key="1">
    <citation type="submission" date="2015-04" db="EMBL/GenBank/DDBJ databases">
        <title>Genome sequence of aromatic hydrocarbons-degrading Sphingobium chungbukense DJ77.</title>
        <authorList>
            <person name="Kim Y.-C."/>
            <person name="Chae J.-C."/>
        </authorList>
    </citation>
    <scope>NUCLEOTIDE SEQUENCE [LARGE SCALE GENOMIC DNA]</scope>
    <source>
        <strain evidence="1 2">DJ77</strain>
    </source>
</reference>
<proteinExistence type="predicted"/>
<dbReference type="RefSeq" id="WP_046765233.1">
    <property type="nucleotide sequence ID" value="NZ_LBIC01000009.1"/>
</dbReference>
<name>A0A0M3AQD3_9SPHN</name>
<dbReference type="Proteomes" id="UP000033874">
    <property type="component" value="Unassembled WGS sequence"/>
</dbReference>
<sequence length="76" mass="8660">MSNLVVIDKNLVDRMLLLQVGRTDEALNDRFGISYNSWRKIMEGRPVRPSLADRLIKRIQSIDEGHHASISPSAEE</sequence>
<organism evidence="1 2">
    <name type="scientific">Sphingobium chungbukense</name>
    <dbReference type="NCBI Taxonomy" id="56193"/>
    <lineage>
        <taxon>Bacteria</taxon>
        <taxon>Pseudomonadati</taxon>
        <taxon>Pseudomonadota</taxon>
        <taxon>Alphaproteobacteria</taxon>
        <taxon>Sphingomonadales</taxon>
        <taxon>Sphingomonadaceae</taxon>
        <taxon>Sphingobium</taxon>
    </lineage>
</organism>
<comment type="caution">
    <text evidence="1">The sequence shown here is derived from an EMBL/GenBank/DDBJ whole genome shotgun (WGS) entry which is preliminary data.</text>
</comment>
<protein>
    <recommendedName>
        <fullName evidence="3">XRE family transcriptional regulator</fullName>
    </recommendedName>
</protein>
<dbReference type="AlphaFoldDB" id="A0A0M3AQD3"/>
<evidence type="ECO:0000313" key="1">
    <source>
        <dbReference type="EMBL" id="KKW90734.1"/>
    </source>
</evidence>
<evidence type="ECO:0008006" key="3">
    <source>
        <dbReference type="Google" id="ProtNLM"/>
    </source>
</evidence>
<accession>A0A0M3AQD3</accession>
<dbReference type="EMBL" id="LBIC01000009">
    <property type="protein sequence ID" value="KKW90734.1"/>
    <property type="molecule type" value="Genomic_DNA"/>
</dbReference>
<dbReference type="PATRIC" id="fig|56193.3.peg.4106"/>